<dbReference type="Proteomes" id="UP000027586">
    <property type="component" value="Unassembled WGS sequence"/>
</dbReference>
<sequence>MPELRSLDLHMRLPVHRTFPQFMKGISNHCPLLKQLHVQCSRGITDEAIVFLVRLKRLKEITLPIMDMSRMAIISLGSLEALEAIKVVPGLADDKMALELLMEARRDIDVTTSLRFNS</sequence>
<protein>
    <recommendedName>
        <fullName evidence="3">F-box domain-containing protein</fullName>
    </recommendedName>
</protein>
<dbReference type="AlphaFoldDB" id="A0A068SGX5"/>
<dbReference type="Gene3D" id="3.80.10.10">
    <property type="entry name" value="Ribonuclease Inhibitor"/>
    <property type="match status" value="1"/>
</dbReference>
<dbReference type="InterPro" id="IPR032675">
    <property type="entry name" value="LRR_dom_sf"/>
</dbReference>
<evidence type="ECO:0008006" key="3">
    <source>
        <dbReference type="Google" id="ProtNLM"/>
    </source>
</evidence>
<proteinExistence type="predicted"/>
<dbReference type="VEuPathDB" id="FungiDB:LCOR_12054.1"/>
<evidence type="ECO:0000313" key="2">
    <source>
        <dbReference type="Proteomes" id="UP000027586"/>
    </source>
</evidence>
<dbReference type="EMBL" id="CBTN010000168">
    <property type="protein sequence ID" value="CDH61275.1"/>
    <property type="molecule type" value="Genomic_DNA"/>
</dbReference>
<organism evidence="1 2">
    <name type="scientific">Lichtheimia corymbifera JMRC:FSU:9682</name>
    <dbReference type="NCBI Taxonomy" id="1263082"/>
    <lineage>
        <taxon>Eukaryota</taxon>
        <taxon>Fungi</taxon>
        <taxon>Fungi incertae sedis</taxon>
        <taxon>Mucoromycota</taxon>
        <taxon>Mucoromycotina</taxon>
        <taxon>Mucoromycetes</taxon>
        <taxon>Mucorales</taxon>
        <taxon>Lichtheimiaceae</taxon>
        <taxon>Lichtheimia</taxon>
    </lineage>
</organism>
<name>A0A068SGX5_9FUNG</name>
<accession>A0A068SGX5</accession>
<comment type="caution">
    <text evidence="1">The sequence shown here is derived from an EMBL/GenBank/DDBJ whole genome shotgun (WGS) entry which is preliminary data.</text>
</comment>
<reference evidence="1" key="1">
    <citation type="submission" date="2013-08" db="EMBL/GenBank/DDBJ databases">
        <title>Gene expansion shapes genome architecture in the human pathogen Lichtheimia corymbifera: an evolutionary genomics analysis in the ancient terrestrial Mucorales (Mucoromycotina).</title>
        <authorList>
            <person name="Schwartze V.U."/>
            <person name="Winter S."/>
            <person name="Shelest E."/>
            <person name="Marcet-Houben M."/>
            <person name="Horn F."/>
            <person name="Wehner S."/>
            <person name="Hoffmann K."/>
            <person name="Riege K."/>
            <person name="Sammeth M."/>
            <person name="Nowrousian M."/>
            <person name="Valiante V."/>
            <person name="Linde J."/>
            <person name="Jacobsen I.D."/>
            <person name="Marz M."/>
            <person name="Brakhage A.A."/>
            <person name="Gabaldon T."/>
            <person name="Bocker S."/>
            <person name="Voigt K."/>
        </authorList>
    </citation>
    <scope>NUCLEOTIDE SEQUENCE [LARGE SCALE GENOMIC DNA]</scope>
    <source>
        <strain evidence="1">FSU 9682</strain>
    </source>
</reference>
<keyword evidence="2" id="KW-1185">Reference proteome</keyword>
<evidence type="ECO:0000313" key="1">
    <source>
        <dbReference type="EMBL" id="CDH61275.1"/>
    </source>
</evidence>
<gene>
    <name evidence="1" type="ORF">LCOR_12054.1</name>
</gene>
<dbReference type="SUPFAM" id="SSF52047">
    <property type="entry name" value="RNI-like"/>
    <property type="match status" value="1"/>
</dbReference>